<dbReference type="CDD" id="cd06186">
    <property type="entry name" value="NOX_Duox_like_FAD_NADP"/>
    <property type="match status" value="1"/>
</dbReference>
<name>A0A292PL02_9PEZI</name>
<proteinExistence type="inferred from homology"/>
<evidence type="ECO:0000256" key="9">
    <source>
        <dbReference type="SAM" id="Phobius"/>
    </source>
</evidence>
<dbReference type="InterPro" id="IPR017938">
    <property type="entry name" value="Riboflavin_synthase-like_b-brl"/>
</dbReference>
<sequence length="409" mass="45399">MSLLTSYSLLSYHGQQVAHRWLGWIAISNGAIHSIVALSFGRPLEHKGVGVSGLVASLALLAMIILSPLRLYARTYETTVNAHVALSISLLGSLWYHLYALPSPSWLGLIYLNTAIGILVIGCLLSCVHVLYRSYRTGWHPGVLSIRQLTDAIQITIEVPRPWTFRAGQHIYLRVIGMGIRALWQSHPFTVAWWDQNRVTLLIRPRGGFTRRLLLYSGCRLHGLVEGPFGTEHDLRPYGAIIMFASGVGIAAQVPYIRRVLEGHDTSQACTQSIALYWQLDSEGAHQEWVKEWMDELLRRDMHYILSIFVFVSGNYNDPLACPRGAECFGEHHRVNRIFGDLDVTTTLCGELSNRRGKTAVVVCAGPAMADVVRHTVRNALRRNVTLLELGVWPGPSGGGPMIAVPPVS</sequence>
<keyword evidence="9" id="KW-0812">Transmembrane</keyword>
<dbReference type="EMBL" id="LN891237">
    <property type="protein sequence ID" value="CUS07177.1"/>
    <property type="molecule type" value="Genomic_DNA"/>
</dbReference>
<dbReference type="PANTHER" id="PTHR32361:SF26">
    <property type="entry name" value="FAD-BINDING 8 DOMAIN-CONTAINING PROTEIN-RELATED"/>
    <property type="match status" value="1"/>
</dbReference>
<dbReference type="PROSITE" id="PS51384">
    <property type="entry name" value="FAD_FR"/>
    <property type="match status" value="1"/>
</dbReference>
<evidence type="ECO:0000256" key="7">
    <source>
        <dbReference type="ARBA" id="ARBA00023002"/>
    </source>
</evidence>
<keyword evidence="7" id="KW-0560">Oxidoreductase</keyword>
<protein>
    <recommendedName>
        <fullName evidence="3">ferric-chelate reductase (NADPH)</fullName>
        <ecNumber evidence="3">1.16.1.9</ecNumber>
    </recommendedName>
</protein>
<dbReference type="InterPro" id="IPR013121">
    <property type="entry name" value="Fe_red_NAD-bd_6"/>
</dbReference>
<dbReference type="GO" id="GO:0015677">
    <property type="term" value="P:copper ion import"/>
    <property type="evidence" value="ECO:0007669"/>
    <property type="project" value="TreeGrafter"/>
</dbReference>
<dbReference type="AlphaFoldDB" id="A0A292PL02"/>
<comment type="subcellular location">
    <subcellularLocation>
        <location evidence="1">Cell membrane</location>
        <topology evidence="1">Multi-pass membrane protein</topology>
    </subcellularLocation>
</comment>
<accession>A0A292PL02</accession>
<keyword evidence="6" id="KW-0249">Electron transport</keyword>
<reference evidence="11" key="1">
    <citation type="submission" date="2015-10" db="EMBL/GenBank/DDBJ databases">
        <authorList>
            <person name="Regsiter A."/>
            <person name="william w."/>
        </authorList>
    </citation>
    <scope>NUCLEOTIDE SEQUENCE</scope>
    <source>
        <strain evidence="11">Montdore</strain>
    </source>
</reference>
<feature type="domain" description="FAD-binding FR-type" evidence="10">
    <location>
        <begin position="136"/>
        <end position="235"/>
    </location>
</feature>
<feature type="transmembrane region" description="Helical" evidence="9">
    <location>
        <begin position="21"/>
        <end position="41"/>
    </location>
</feature>
<keyword evidence="12" id="KW-1185">Reference proteome</keyword>
<evidence type="ECO:0000256" key="6">
    <source>
        <dbReference type="ARBA" id="ARBA00022982"/>
    </source>
</evidence>
<feature type="transmembrane region" description="Helical" evidence="9">
    <location>
        <begin position="53"/>
        <end position="73"/>
    </location>
</feature>
<dbReference type="EC" id="1.16.1.9" evidence="3"/>
<comment type="catalytic activity">
    <reaction evidence="8">
        <text>2 a Fe(II)-siderophore + NADP(+) + H(+) = 2 a Fe(III)-siderophore + NADPH</text>
        <dbReference type="Rhea" id="RHEA:28795"/>
        <dbReference type="Rhea" id="RHEA-COMP:11342"/>
        <dbReference type="Rhea" id="RHEA-COMP:11344"/>
        <dbReference type="ChEBI" id="CHEBI:15378"/>
        <dbReference type="ChEBI" id="CHEBI:29033"/>
        <dbReference type="ChEBI" id="CHEBI:29034"/>
        <dbReference type="ChEBI" id="CHEBI:57783"/>
        <dbReference type="ChEBI" id="CHEBI:58349"/>
        <dbReference type="EC" id="1.16.1.9"/>
    </reaction>
</comment>
<feature type="transmembrane region" description="Helical" evidence="9">
    <location>
        <begin position="110"/>
        <end position="132"/>
    </location>
</feature>
<dbReference type="Pfam" id="PF08030">
    <property type="entry name" value="NAD_binding_6"/>
    <property type="match status" value="1"/>
</dbReference>
<dbReference type="GO" id="GO:0052851">
    <property type="term" value="F:ferric-chelate reductase (NADPH) activity"/>
    <property type="evidence" value="ECO:0007669"/>
    <property type="project" value="UniProtKB-EC"/>
</dbReference>
<keyword evidence="9" id="KW-1133">Transmembrane helix</keyword>
<dbReference type="GO" id="GO:0006879">
    <property type="term" value="P:intracellular iron ion homeostasis"/>
    <property type="evidence" value="ECO:0007669"/>
    <property type="project" value="TreeGrafter"/>
</dbReference>
<evidence type="ECO:0000256" key="1">
    <source>
        <dbReference type="ARBA" id="ARBA00004651"/>
    </source>
</evidence>
<dbReference type="InterPro" id="IPR039261">
    <property type="entry name" value="FNR_nucleotide-bd"/>
</dbReference>
<evidence type="ECO:0000313" key="11">
    <source>
        <dbReference type="EMBL" id="CUS07177.1"/>
    </source>
</evidence>
<organism evidence="11 12">
    <name type="scientific">Tuber aestivum</name>
    <name type="common">summer truffle</name>
    <dbReference type="NCBI Taxonomy" id="59557"/>
    <lineage>
        <taxon>Eukaryota</taxon>
        <taxon>Fungi</taxon>
        <taxon>Dikarya</taxon>
        <taxon>Ascomycota</taxon>
        <taxon>Pezizomycotina</taxon>
        <taxon>Pezizomycetes</taxon>
        <taxon>Pezizales</taxon>
        <taxon>Tuberaceae</taxon>
        <taxon>Tuber</taxon>
    </lineage>
</organism>
<dbReference type="SUPFAM" id="SSF63380">
    <property type="entry name" value="Riboflavin synthase domain-like"/>
    <property type="match status" value="1"/>
</dbReference>
<evidence type="ECO:0000313" key="12">
    <source>
        <dbReference type="Proteomes" id="UP001412239"/>
    </source>
</evidence>
<dbReference type="InterPro" id="IPR051410">
    <property type="entry name" value="Ferric/Cupric_Reductase"/>
</dbReference>
<dbReference type="Gene3D" id="3.40.50.80">
    <property type="entry name" value="Nucleotide-binding domain of ferredoxin-NADP reductase (FNR) module"/>
    <property type="match status" value="1"/>
</dbReference>
<keyword evidence="9" id="KW-0472">Membrane</keyword>
<dbReference type="GO" id="GO:0005886">
    <property type="term" value="C:plasma membrane"/>
    <property type="evidence" value="ECO:0007669"/>
    <property type="project" value="UniProtKB-SubCell"/>
</dbReference>
<evidence type="ECO:0000256" key="3">
    <source>
        <dbReference type="ARBA" id="ARBA00012668"/>
    </source>
</evidence>
<dbReference type="Pfam" id="PF08022">
    <property type="entry name" value="FAD_binding_8"/>
    <property type="match status" value="1"/>
</dbReference>
<dbReference type="SUPFAM" id="SSF52343">
    <property type="entry name" value="Ferredoxin reductase-like, C-terminal NADP-linked domain"/>
    <property type="match status" value="1"/>
</dbReference>
<dbReference type="InterPro" id="IPR013112">
    <property type="entry name" value="FAD-bd_8"/>
</dbReference>
<dbReference type="GO" id="GO:0006826">
    <property type="term" value="P:iron ion transport"/>
    <property type="evidence" value="ECO:0007669"/>
    <property type="project" value="TreeGrafter"/>
</dbReference>
<feature type="transmembrane region" description="Helical" evidence="9">
    <location>
        <begin position="80"/>
        <end position="98"/>
    </location>
</feature>
<dbReference type="PANTHER" id="PTHR32361">
    <property type="entry name" value="FERRIC/CUPRIC REDUCTASE TRANSMEMBRANE COMPONENT"/>
    <property type="match status" value="1"/>
</dbReference>
<dbReference type="InterPro" id="IPR017927">
    <property type="entry name" value="FAD-bd_FR_type"/>
</dbReference>
<evidence type="ECO:0000256" key="4">
    <source>
        <dbReference type="ARBA" id="ARBA00022448"/>
    </source>
</evidence>
<evidence type="ECO:0000259" key="10">
    <source>
        <dbReference type="PROSITE" id="PS51384"/>
    </source>
</evidence>
<dbReference type="Proteomes" id="UP001412239">
    <property type="component" value="Unassembled WGS sequence"/>
</dbReference>
<evidence type="ECO:0000256" key="2">
    <source>
        <dbReference type="ARBA" id="ARBA00006278"/>
    </source>
</evidence>
<comment type="similarity">
    <text evidence="2">Belongs to the ferric reductase (FRE) family.</text>
</comment>
<keyword evidence="4" id="KW-0813">Transport</keyword>
<gene>
    <name evidence="11" type="ORF">GSTUAT00008738001</name>
</gene>
<keyword evidence="5" id="KW-1003">Cell membrane</keyword>
<evidence type="ECO:0000256" key="5">
    <source>
        <dbReference type="ARBA" id="ARBA00022475"/>
    </source>
</evidence>
<evidence type="ECO:0000256" key="8">
    <source>
        <dbReference type="ARBA" id="ARBA00048483"/>
    </source>
</evidence>